<evidence type="ECO:0000313" key="3">
    <source>
        <dbReference type="Proteomes" id="UP000230119"/>
    </source>
</evidence>
<sequence>MKKNMIYGVIGALILLGVGMGIFISRQEPKKIDQVQKKEEVDAIPTVDSSTVVTLKSLQGNKEILLEGKGVPSGTSSIDYELSYDTQGQGKQGVIGTISDITGNTFEKQMTLGTCSSGRCVYHEVIGSIQVTLKFTGDYGERILIKEFSL</sequence>
<gene>
    <name evidence="2" type="ORF">COS52_01595</name>
</gene>
<protein>
    <submittedName>
        <fullName evidence="2">Uncharacterized protein</fullName>
    </submittedName>
</protein>
<feature type="transmembrane region" description="Helical" evidence="1">
    <location>
        <begin position="6"/>
        <end position="24"/>
    </location>
</feature>
<keyword evidence="1" id="KW-1133">Transmembrane helix</keyword>
<proteinExistence type="predicted"/>
<dbReference type="AlphaFoldDB" id="A0A2M7BT35"/>
<organism evidence="2 3">
    <name type="scientific">Candidatus Roizmanbacteria bacterium CG03_land_8_20_14_0_80_39_12</name>
    <dbReference type="NCBI Taxonomy" id="1974847"/>
    <lineage>
        <taxon>Bacteria</taxon>
        <taxon>Candidatus Roizmaniibacteriota</taxon>
    </lineage>
</organism>
<keyword evidence="1" id="KW-0812">Transmembrane</keyword>
<accession>A0A2M7BT35</accession>
<evidence type="ECO:0000313" key="2">
    <source>
        <dbReference type="EMBL" id="PIV08644.1"/>
    </source>
</evidence>
<reference evidence="3" key="1">
    <citation type="submission" date="2017-09" db="EMBL/GenBank/DDBJ databases">
        <title>Depth-based differentiation of microbial function through sediment-hosted aquifers and enrichment of novel symbionts in the deep terrestrial subsurface.</title>
        <authorList>
            <person name="Probst A.J."/>
            <person name="Ladd B."/>
            <person name="Jarett J.K."/>
            <person name="Geller-Mcgrath D.E."/>
            <person name="Sieber C.M.K."/>
            <person name="Emerson J.B."/>
            <person name="Anantharaman K."/>
            <person name="Thomas B.C."/>
            <person name="Malmstrom R."/>
            <person name="Stieglmeier M."/>
            <person name="Klingl A."/>
            <person name="Woyke T."/>
            <person name="Ryan C.M."/>
            <person name="Banfield J.F."/>
        </authorList>
    </citation>
    <scope>NUCLEOTIDE SEQUENCE [LARGE SCALE GENOMIC DNA]</scope>
</reference>
<dbReference type="EMBL" id="PEVA01000064">
    <property type="protein sequence ID" value="PIV08644.1"/>
    <property type="molecule type" value="Genomic_DNA"/>
</dbReference>
<comment type="caution">
    <text evidence="2">The sequence shown here is derived from an EMBL/GenBank/DDBJ whole genome shotgun (WGS) entry which is preliminary data.</text>
</comment>
<evidence type="ECO:0000256" key="1">
    <source>
        <dbReference type="SAM" id="Phobius"/>
    </source>
</evidence>
<keyword evidence="1" id="KW-0472">Membrane</keyword>
<name>A0A2M7BT35_9BACT</name>
<dbReference type="Proteomes" id="UP000230119">
    <property type="component" value="Unassembled WGS sequence"/>
</dbReference>